<name>A0A329S4T3_9STRA</name>
<evidence type="ECO:0000313" key="6">
    <source>
        <dbReference type="EMBL" id="KAG3216546.1"/>
    </source>
</evidence>
<dbReference type="Proteomes" id="UP000735874">
    <property type="component" value="Unassembled WGS sequence"/>
</dbReference>
<comment type="caution">
    <text evidence="8">The sequence shown here is derived from an EMBL/GenBank/DDBJ whole genome shotgun (WGS) entry which is preliminary data.</text>
</comment>
<evidence type="ECO:0000313" key="8">
    <source>
        <dbReference type="EMBL" id="RAW30642.1"/>
    </source>
</evidence>
<sequence>MKRRVERLRSNRLGTLNGTPADKGRRESRVSFQCGGSPRQQPSPNAQLLPMNSKLESSPHATRTEKHQHGFAANFAGPTFEFDFIVVELHPIRRKMLNSDM</sequence>
<gene>
    <name evidence="7" type="ORF">JG687_00007723</name>
    <name evidence="8" type="ORF">PC110_g12997</name>
    <name evidence="2" type="ORF">PC113_g20617</name>
    <name evidence="3" type="ORF">PC115_g20433</name>
    <name evidence="4" type="ORF">PC117_g22651</name>
    <name evidence="5" type="ORF">PC118_g14121</name>
    <name evidence="6" type="ORF">PC129_g12598</name>
</gene>
<evidence type="ECO:0000313" key="5">
    <source>
        <dbReference type="EMBL" id="KAG2975132.1"/>
    </source>
</evidence>
<dbReference type="EMBL" id="RCMK01001272">
    <property type="protein sequence ID" value="KAG2898073.1"/>
    <property type="molecule type" value="Genomic_DNA"/>
</dbReference>
<accession>A0A329S4T3</accession>
<evidence type="ECO:0000313" key="9">
    <source>
        <dbReference type="Proteomes" id="UP000251314"/>
    </source>
</evidence>
<dbReference type="AlphaFoldDB" id="A0A329S4T3"/>
<dbReference type="Proteomes" id="UP000697107">
    <property type="component" value="Unassembled WGS sequence"/>
</dbReference>
<reference evidence="7" key="3">
    <citation type="submission" date="2021-01" db="EMBL/GenBank/DDBJ databases">
        <title>Phytophthora aleatoria, a newly-described species from Pinus radiata is distinct from Phytophthora cactorum isolates based on comparative genomics.</title>
        <authorList>
            <person name="Mcdougal R."/>
            <person name="Panda P."/>
            <person name="Williams N."/>
            <person name="Studholme D.J."/>
        </authorList>
    </citation>
    <scope>NUCLEOTIDE SEQUENCE</scope>
    <source>
        <strain evidence="7">NZFS 3830</strain>
    </source>
</reference>
<dbReference type="Proteomes" id="UP000688947">
    <property type="component" value="Unassembled WGS sequence"/>
</dbReference>
<evidence type="ECO:0000313" key="2">
    <source>
        <dbReference type="EMBL" id="KAG2833209.1"/>
    </source>
</evidence>
<dbReference type="Proteomes" id="UP000251314">
    <property type="component" value="Unassembled WGS sequence"/>
</dbReference>
<keyword evidence="9" id="KW-1185">Reference proteome</keyword>
<dbReference type="EMBL" id="RCMG01001213">
    <property type="protein sequence ID" value="KAG2833209.1"/>
    <property type="molecule type" value="Genomic_DNA"/>
</dbReference>
<dbReference type="EMBL" id="JAENGZ010000351">
    <property type="protein sequence ID" value="KAG6961379.1"/>
    <property type="molecule type" value="Genomic_DNA"/>
</dbReference>
<protein>
    <submittedName>
        <fullName evidence="8">Uncharacterized protein</fullName>
    </submittedName>
</protein>
<reference evidence="8 9" key="1">
    <citation type="submission" date="2018-01" db="EMBL/GenBank/DDBJ databases">
        <title>Draft genome of the strawberry crown rot pathogen Phytophthora cactorum.</title>
        <authorList>
            <person name="Armitage A.D."/>
            <person name="Lysoe E."/>
            <person name="Nellist C.F."/>
            <person name="Harrison R.J."/>
            <person name="Brurberg M.B."/>
        </authorList>
    </citation>
    <scope>NUCLEOTIDE SEQUENCE [LARGE SCALE GENOMIC DNA]</scope>
    <source>
        <strain evidence="8 9">10300</strain>
    </source>
</reference>
<proteinExistence type="predicted"/>
<dbReference type="EMBL" id="RCML01000505">
    <property type="protein sequence ID" value="KAG2975132.1"/>
    <property type="molecule type" value="Genomic_DNA"/>
</dbReference>
<dbReference type="Proteomes" id="UP000736787">
    <property type="component" value="Unassembled WGS sequence"/>
</dbReference>
<dbReference type="EMBL" id="RCMI01001286">
    <property type="protein sequence ID" value="KAG2887183.1"/>
    <property type="molecule type" value="Genomic_DNA"/>
</dbReference>
<dbReference type="Proteomes" id="UP000774804">
    <property type="component" value="Unassembled WGS sequence"/>
</dbReference>
<feature type="region of interest" description="Disordered" evidence="1">
    <location>
        <begin position="1"/>
        <end position="68"/>
    </location>
</feature>
<evidence type="ECO:0000313" key="3">
    <source>
        <dbReference type="EMBL" id="KAG2887183.1"/>
    </source>
</evidence>
<dbReference type="Proteomes" id="UP000760860">
    <property type="component" value="Unassembled WGS sequence"/>
</dbReference>
<evidence type="ECO:0000313" key="4">
    <source>
        <dbReference type="EMBL" id="KAG2898073.1"/>
    </source>
</evidence>
<dbReference type="EMBL" id="RCMV01000477">
    <property type="protein sequence ID" value="KAG3216546.1"/>
    <property type="molecule type" value="Genomic_DNA"/>
</dbReference>
<dbReference type="VEuPathDB" id="FungiDB:PC110_g12997"/>
<dbReference type="OrthoDB" id="91105at2759"/>
<dbReference type="EMBL" id="MJFZ01000360">
    <property type="protein sequence ID" value="RAW30642.1"/>
    <property type="molecule type" value="Genomic_DNA"/>
</dbReference>
<reference evidence="2" key="2">
    <citation type="submission" date="2018-10" db="EMBL/GenBank/DDBJ databases">
        <title>Effector identification in a new, highly contiguous assembly of the strawberry crown rot pathogen Phytophthora cactorum.</title>
        <authorList>
            <person name="Armitage A.D."/>
            <person name="Nellist C.F."/>
            <person name="Bates H."/>
            <person name="Vickerstaff R.J."/>
            <person name="Harrison R.J."/>
        </authorList>
    </citation>
    <scope>NUCLEOTIDE SEQUENCE</scope>
    <source>
        <strain evidence="2">15-7</strain>
        <strain evidence="3">4032</strain>
        <strain evidence="4">4040</strain>
        <strain evidence="5">P415</strain>
        <strain evidence="6">P421</strain>
    </source>
</reference>
<organism evidence="8 9">
    <name type="scientific">Phytophthora cactorum</name>
    <dbReference type="NCBI Taxonomy" id="29920"/>
    <lineage>
        <taxon>Eukaryota</taxon>
        <taxon>Sar</taxon>
        <taxon>Stramenopiles</taxon>
        <taxon>Oomycota</taxon>
        <taxon>Peronosporomycetes</taxon>
        <taxon>Peronosporales</taxon>
        <taxon>Peronosporaceae</taxon>
        <taxon>Phytophthora</taxon>
    </lineage>
</organism>
<evidence type="ECO:0000313" key="7">
    <source>
        <dbReference type="EMBL" id="KAG6961379.1"/>
    </source>
</evidence>
<evidence type="ECO:0000256" key="1">
    <source>
        <dbReference type="SAM" id="MobiDB-lite"/>
    </source>
</evidence>